<dbReference type="PATRIC" id="fig|1158609.3.peg.1958"/>
<dbReference type="InterPro" id="IPR014710">
    <property type="entry name" value="RmlC-like_jellyroll"/>
</dbReference>
<reference evidence="2 4" key="2">
    <citation type="submission" date="2013-03" db="EMBL/GenBank/DDBJ databases">
        <title>The Genome Sequence of Enterococcus moraviensis BAA-383 (PacBio/Illumina hybrid assembly).</title>
        <authorList>
            <consortium name="The Broad Institute Genomics Platform"/>
            <consortium name="The Broad Institute Genome Sequencing Center for Infectious Disease"/>
            <person name="Earl A."/>
            <person name="Russ C."/>
            <person name="Gilmore M."/>
            <person name="Surin D."/>
            <person name="Walker B."/>
            <person name="Young S."/>
            <person name="Zeng Q."/>
            <person name="Gargeya S."/>
            <person name="Fitzgerald M."/>
            <person name="Haas B."/>
            <person name="Abouelleil A."/>
            <person name="Allen A.W."/>
            <person name="Alvarado L."/>
            <person name="Arachchi H.M."/>
            <person name="Berlin A.M."/>
            <person name="Chapman S.B."/>
            <person name="Gainer-Dewar J."/>
            <person name="Goldberg J."/>
            <person name="Griggs A."/>
            <person name="Gujja S."/>
            <person name="Hansen M."/>
            <person name="Howarth C."/>
            <person name="Imamovic A."/>
            <person name="Ireland A."/>
            <person name="Larimer J."/>
            <person name="McCowan C."/>
            <person name="Murphy C."/>
            <person name="Pearson M."/>
            <person name="Poon T.W."/>
            <person name="Priest M."/>
            <person name="Roberts A."/>
            <person name="Saif S."/>
            <person name="Shea T."/>
            <person name="Sisk P."/>
            <person name="Sykes S."/>
            <person name="Wortman J."/>
            <person name="Nusbaum C."/>
            <person name="Birren B."/>
        </authorList>
    </citation>
    <scope>NUCLEOTIDE SEQUENCE [LARGE SCALE GENOMIC DNA]</scope>
    <source>
        <strain evidence="2 4">ATCC BAA-383</strain>
    </source>
</reference>
<dbReference type="HOGENOM" id="CLU_082122_0_0_9"/>
<evidence type="ECO:0000313" key="2">
    <source>
        <dbReference type="EMBL" id="EOT72085.1"/>
    </source>
</evidence>
<dbReference type="SUPFAM" id="SSF51182">
    <property type="entry name" value="RmlC-like cupins"/>
    <property type="match status" value="1"/>
</dbReference>
<accession>R2QRS2</accession>
<dbReference type="EMBL" id="ASWB01000002">
    <property type="protein sequence ID" value="EOT72085.1"/>
    <property type="molecule type" value="Genomic_DNA"/>
</dbReference>
<dbReference type="AlphaFoldDB" id="R2QRS2"/>
<dbReference type="Pfam" id="PF06249">
    <property type="entry name" value="EutQ"/>
    <property type="match status" value="1"/>
</dbReference>
<dbReference type="EMBL" id="AJAS01000015">
    <property type="protein sequence ID" value="EOH99232.1"/>
    <property type="molecule type" value="Genomic_DNA"/>
</dbReference>
<protein>
    <recommendedName>
        <fullName evidence="5">Cupin 2 conserved barrel domain-containing protein</fullName>
    </recommendedName>
</protein>
<organism evidence="1 3">
    <name type="scientific">Enterococcus moraviensis ATCC BAA-383</name>
    <dbReference type="NCBI Taxonomy" id="1158609"/>
    <lineage>
        <taxon>Bacteria</taxon>
        <taxon>Bacillati</taxon>
        <taxon>Bacillota</taxon>
        <taxon>Bacilli</taxon>
        <taxon>Lactobacillales</taxon>
        <taxon>Enterococcaceae</taxon>
        <taxon>Enterococcus</taxon>
    </lineage>
</organism>
<comment type="caution">
    <text evidence="1">The sequence shown here is derived from an EMBL/GenBank/DDBJ whole genome shotgun (WGS) entry which is preliminary data.</text>
</comment>
<dbReference type="STRING" id="155617.RV09_GL002698"/>
<evidence type="ECO:0008006" key="5">
    <source>
        <dbReference type="Google" id="ProtNLM"/>
    </source>
</evidence>
<dbReference type="InterPro" id="IPR010424">
    <property type="entry name" value="EutQ"/>
</dbReference>
<evidence type="ECO:0000313" key="3">
    <source>
        <dbReference type="Proteomes" id="UP000013781"/>
    </source>
</evidence>
<reference evidence="1 3" key="1">
    <citation type="submission" date="2013-02" db="EMBL/GenBank/DDBJ databases">
        <title>The Genome Sequence of Enterococcus moraviensis BAA-383.</title>
        <authorList>
            <consortium name="The Broad Institute Genome Sequencing Platform"/>
            <consortium name="The Broad Institute Genome Sequencing Center for Infectious Disease"/>
            <person name="Earl A.M."/>
            <person name="Gilmore M.S."/>
            <person name="Lebreton F."/>
            <person name="Walker B."/>
            <person name="Young S.K."/>
            <person name="Zeng Q."/>
            <person name="Gargeya S."/>
            <person name="Fitzgerald M."/>
            <person name="Haas B."/>
            <person name="Abouelleil A."/>
            <person name="Alvarado L."/>
            <person name="Arachchi H.M."/>
            <person name="Berlin A.M."/>
            <person name="Chapman S.B."/>
            <person name="Dewar J."/>
            <person name="Goldberg J."/>
            <person name="Griggs A."/>
            <person name="Gujja S."/>
            <person name="Hansen M."/>
            <person name="Howarth C."/>
            <person name="Imamovic A."/>
            <person name="Larimer J."/>
            <person name="McCowan C."/>
            <person name="Murphy C."/>
            <person name="Neiman D."/>
            <person name="Pearson M."/>
            <person name="Priest M."/>
            <person name="Roberts A."/>
            <person name="Saif S."/>
            <person name="Shea T."/>
            <person name="Sisk P."/>
            <person name="Sykes S."/>
            <person name="Wortman J."/>
            <person name="Nusbaum C."/>
            <person name="Birren B."/>
        </authorList>
    </citation>
    <scope>NUCLEOTIDE SEQUENCE [LARGE SCALE GENOMIC DNA]</scope>
    <source>
        <strain evidence="1 3">ATCC BAA-383</strain>
    </source>
</reference>
<gene>
    <name evidence="2" type="ORF">I586_01893</name>
    <name evidence="1" type="ORF">UAY_02009</name>
</gene>
<keyword evidence="4" id="KW-1185">Reference proteome</keyword>
<proteinExistence type="predicted"/>
<dbReference type="Gene3D" id="2.60.120.10">
    <property type="entry name" value="Jelly Rolls"/>
    <property type="match status" value="1"/>
</dbReference>
<evidence type="ECO:0000313" key="1">
    <source>
        <dbReference type="EMBL" id="EOH99232.1"/>
    </source>
</evidence>
<dbReference type="InterPro" id="IPR011051">
    <property type="entry name" value="RmlC_Cupin_sf"/>
</dbReference>
<evidence type="ECO:0000313" key="4">
    <source>
        <dbReference type="Proteomes" id="UP000014157"/>
    </source>
</evidence>
<sequence length="183" mass="20467">MILIDNQTIITPSAKDLAEDYHMTFQEKLSKRQDTLSDTQKITKEQLVSLLKNLLSEAGMSEFDDCPFDYQEHSSGVKIIRGSTIKLSPVNNTDDGVHYQEILTSEGGHFNLGILEIEASQLYEKETVETINYVIEGDLQVTIDDTIFDVNKGDIVYVPQYSAVKWSTSNKVTILSGKLKSGV</sequence>
<name>R2QRS2_9ENTE</name>
<dbReference type="Proteomes" id="UP000013781">
    <property type="component" value="Unassembled WGS sequence"/>
</dbReference>
<dbReference type="eggNOG" id="COG4766">
    <property type="taxonomic scope" value="Bacteria"/>
</dbReference>
<dbReference type="Proteomes" id="UP000014157">
    <property type="component" value="Unassembled WGS sequence"/>
</dbReference>